<evidence type="ECO:0008006" key="4">
    <source>
        <dbReference type="Google" id="ProtNLM"/>
    </source>
</evidence>
<reference evidence="2 3" key="1">
    <citation type="submission" date="2018-11" db="EMBL/GenBank/DDBJ databases">
        <authorList>
            <person name="Wuyts S."/>
        </authorList>
    </citation>
    <scope>NUCLEOTIDE SEQUENCE [LARGE SCALE GENOMIC DNA]</scope>
    <source>
        <strain evidence="2">Lactobacillus mudanjiangensis AMBF249</strain>
    </source>
</reference>
<dbReference type="Proteomes" id="UP000289996">
    <property type="component" value="Unassembled WGS sequence"/>
</dbReference>
<keyword evidence="1" id="KW-0812">Transmembrane</keyword>
<feature type="transmembrane region" description="Helical" evidence="1">
    <location>
        <begin position="84"/>
        <end position="108"/>
    </location>
</feature>
<dbReference type="OrthoDB" id="2242293at2"/>
<keyword evidence="3" id="KW-1185">Reference proteome</keyword>
<evidence type="ECO:0000313" key="3">
    <source>
        <dbReference type="Proteomes" id="UP000289996"/>
    </source>
</evidence>
<keyword evidence="1" id="KW-0472">Membrane</keyword>
<feature type="transmembrane region" description="Helical" evidence="1">
    <location>
        <begin position="142"/>
        <end position="163"/>
    </location>
</feature>
<dbReference type="RefSeq" id="WP_130847545.1">
    <property type="nucleotide sequence ID" value="NZ_UYIE01000130.1"/>
</dbReference>
<dbReference type="AlphaFoldDB" id="A0A660DW02"/>
<name>A0A660DW02_9LACO</name>
<organism evidence="2 3">
    <name type="scientific">Lactiplantibacillus mudanjiangensis</name>
    <dbReference type="NCBI Taxonomy" id="1296538"/>
    <lineage>
        <taxon>Bacteria</taxon>
        <taxon>Bacillati</taxon>
        <taxon>Bacillota</taxon>
        <taxon>Bacilli</taxon>
        <taxon>Lactobacillales</taxon>
        <taxon>Lactobacillaceae</taxon>
        <taxon>Lactiplantibacillus</taxon>
    </lineage>
</organism>
<accession>A0A660DW02</accession>
<feature type="transmembrane region" description="Helical" evidence="1">
    <location>
        <begin position="114"/>
        <end position="135"/>
    </location>
</feature>
<proteinExistence type="predicted"/>
<dbReference type="Pfam" id="PF22564">
    <property type="entry name" value="HAAS"/>
    <property type="match status" value="1"/>
</dbReference>
<protein>
    <recommendedName>
        <fullName evidence="4">DUF1700 domain-containing protein</fullName>
    </recommendedName>
</protein>
<evidence type="ECO:0000256" key="1">
    <source>
        <dbReference type="SAM" id="Phobius"/>
    </source>
</evidence>
<gene>
    <name evidence="2" type="ORF">MUDAN_MDHGFNIF_02143</name>
</gene>
<dbReference type="EMBL" id="UYIG01000002">
    <property type="protein sequence ID" value="VDG27212.1"/>
    <property type="molecule type" value="Genomic_DNA"/>
</dbReference>
<keyword evidence="1" id="KW-1133">Transmembrane helix</keyword>
<feature type="transmembrane region" description="Helical" evidence="1">
    <location>
        <begin position="169"/>
        <end position="188"/>
    </location>
</feature>
<evidence type="ECO:0000313" key="2">
    <source>
        <dbReference type="EMBL" id="VDG27212.1"/>
    </source>
</evidence>
<sequence length="212" mass="23405">MTDYLAQFTALLAQLQPAEREEVLEFYREYLLDAQLDTYAACVAELGTPKQLARKILADYSIRFNENLDDHQTTHQKSKANIRAIWLIGLALLSTPITIPVAIAVLAVMASLGVVVIALLFTAIAIIVGITVLALTSLTAGIGVFSQSLWTGLFYIGAGLAAIGAELLFFPIVVWVFNLIIQGVATIAKRLYHRFVKRNRAEREGRHHAKNR</sequence>